<name>A0A2T6AG40_9RHOB</name>
<proteinExistence type="predicted"/>
<dbReference type="Proteomes" id="UP000244224">
    <property type="component" value="Unassembled WGS sequence"/>
</dbReference>
<dbReference type="PANTHER" id="PTHR33741:SF5">
    <property type="entry name" value="TRANSMEMBRANE PROTEIN DDB_G0269096-RELATED"/>
    <property type="match status" value="1"/>
</dbReference>
<keyword evidence="4" id="KW-1185">Reference proteome</keyword>
<evidence type="ECO:0000256" key="1">
    <source>
        <dbReference type="SAM" id="Phobius"/>
    </source>
</evidence>
<reference evidence="3 4" key="1">
    <citation type="submission" date="2018-04" db="EMBL/GenBank/DDBJ databases">
        <title>Genomic Encyclopedia of Archaeal and Bacterial Type Strains, Phase II (KMG-II): from individual species to whole genera.</title>
        <authorList>
            <person name="Goeker M."/>
        </authorList>
    </citation>
    <scope>NUCLEOTIDE SEQUENCE [LARGE SCALE GENOMIC DNA]</scope>
    <source>
        <strain evidence="3 4">DSM 21823</strain>
    </source>
</reference>
<comment type="caution">
    <text evidence="3">The sequence shown here is derived from an EMBL/GenBank/DDBJ whole genome shotgun (WGS) entry which is preliminary data.</text>
</comment>
<evidence type="ECO:0000313" key="4">
    <source>
        <dbReference type="Proteomes" id="UP000244224"/>
    </source>
</evidence>
<dbReference type="PANTHER" id="PTHR33741">
    <property type="entry name" value="TRANSMEMBRANE PROTEIN DDB_G0269096-RELATED"/>
    <property type="match status" value="1"/>
</dbReference>
<organism evidence="3 4">
    <name type="scientific">Gemmobacter caeni</name>
    <dbReference type="NCBI Taxonomy" id="589035"/>
    <lineage>
        <taxon>Bacteria</taxon>
        <taxon>Pseudomonadati</taxon>
        <taxon>Pseudomonadota</taxon>
        <taxon>Alphaproteobacteria</taxon>
        <taxon>Rhodobacterales</taxon>
        <taxon>Paracoccaceae</taxon>
        <taxon>Gemmobacter</taxon>
    </lineage>
</organism>
<feature type="transmembrane region" description="Helical" evidence="1">
    <location>
        <begin position="93"/>
        <end position="122"/>
    </location>
</feature>
<sequence>MSSLCQTRESCESSEEAASSIAQANLESSGIIRAAIGASIAIALVGFLVLLLAIPFPDVIFIPSFGATATLIFMCPGSPYAQPWPAIGGNAMAASIGVLIATAVHIPILNVALSVGLTLISISLSRAFHPPAGAVAVTAAMSGDVGFTHGFLFVIVPVTVGMSLIVVVRALLARVTGDRYPRQLSCRRLRQG</sequence>
<keyword evidence="1" id="KW-0812">Transmembrane</keyword>
<feature type="transmembrane region" description="Helical" evidence="1">
    <location>
        <begin position="151"/>
        <end position="172"/>
    </location>
</feature>
<evidence type="ECO:0000259" key="2">
    <source>
        <dbReference type="Pfam" id="PF04982"/>
    </source>
</evidence>
<dbReference type="InterPro" id="IPR007065">
    <property type="entry name" value="HPP"/>
</dbReference>
<dbReference type="Pfam" id="PF04982">
    <property type="entry name" value="TM_HPP"/>
    <property type="match status" value="1"/>
</dbReference>
<feature type="domain" description="HPP transmembrane region" evidence="2">
    <location>
        <begin position="28"/>
        <end position="181"/>
    </location>
</feature>
<dbReference type="EMBL" id="QBKP01000025">
    <property type="protein sequence ID" value="PTX42793.1"/>
    <property type="molecule type" value="Genomic_DNA"/>
</dbReference>
<keyword evidence="1" id="KW-1133">Transmembrane helix</keyword>
<feature type="transmembrane region" description="Helical" evidence="1">
    <location>
        <begin position="60"/>
        <end position="81"/>
    </location>
</feature>
<evidence type="ECO:0000313" key="3">
    <source>
        <dbReference type="EMBL" id="PTX42793.1"/>
    </source>
</evidence>
<dbReference type="InterPro" id="IPR058581">
    <property type="entry name" value="TM_HPP"/>
</dbReference>
<dbReference type="AlphaFoldDB" id="A0A2T6AG40"/>
<feature type="transmembrane region" description="Helical" evidence="1">
    <location>
        <begin position="31"/>
        <end position="54"/>
    </location>
</feature>
<accession>A0A2T6AG40</accession>
<keyword evidence="1" id="KW-0472">Membrane</keyword>
<protein>
    <submittedName>
        <fullName evidence="3">HPP family protein</fullName>
    </submittedName>
</protein>
<gene>
    <name evidence="3" type="ORF">C8N34_12514</name>
</gene>